<gene>
    <name evidence="2" type="ORF">FGG08_007032</name>
</gene>
<proteinExistence type="predicted"/>
<accession>A0A9P8I296</accession>
<dbReference type="AlphaFoldDB" id="A0A9P8I296"/>
<evidence type="ECO:0000313" key="2">
    <source>
        <dbReference type="EMBL" id="KAH0536066.1"/>
    </source>
</evidence>
<evidence type="ECO:0000256" key="1">
    <source>
        <dbReference type="SAM" id="MobiDB-lite"/>
    </source>
</evidence>
<feature type="compositionally biased region" description="Basic and acidic residues" evidence="1">
    <location>
        <begin position="65"/>
        <end position="79"/>
    </location>
</feature>
<protein>
    <submittedName>
        <fullName evidence="2">Uncharacterized protein</fullName>
    </submittedName>
</protein>
<reference evidence="2" key="1">
    <citation type="submission" date="2021-03" db="EMBL/GenBank/DDBJ databases">
        <title>Comparative genomics and phylogenomic investigation of the class Geoglossomycetes provide insights into ecological specialization and systematics.</title>
        <authorList>
            <person name="Melie T."/>
            <person name="Pirro S."/>
            <person name="Miller A.N."/>
            <person name="Quandt A."/>
        </authorList>
    </citation>
    <scope>NUCLEOTIDE SEQUENCE</scope>
    <source>
        <strain evidence="2">GBOQ0MN5Z8</strain>
    </source>
</reference>
<feature type="compositionally biased region" description="Basic and acidic residues" evidence="1">
    <location>
        <begin position="88"/>
        <end position="99"/>
    </location>
</feature>
<keyword evidence="3" id="KW-1185">Reference proteome</keyword>
<evidence type="ECO:0000313" key="3">
    <source>
        <dbReference type="Proteomes" id="UP000698800"/>
    </source>
</evidence>
<dbReference type="EMBL" id="JAGHQL010000238">
    <property type="protein sequence ID" value="KAH0536066.1"/>
    <property type="molecule type" value="Genomic_DNA"/>
</dbReference>
<dbReference type="OrthoDB" id="16516at2759"/>
<feature type="compositionally biased region" description="Basic and acidic residues" evidence="1">
    <location>
        <begin position="119"/>
        <end position="137"/>
    </location>
</feature>
<dbReference type="Proteomes" id="UP000698800">
    <property type="component" value="Unassembled WGS sequence"/>
</dbReference>
<comment type="caution">
    <text evidence="2">The sequence shown here is derived from an EMBL/GenBank/DDBJ whole genome shotgun (WGS) entry which is preliminary data.</text>
</comment>
<organism evidence="2 3">
    <name type="scientific">Glutinoglossum americanum</name>
    <dbReference type="NCBI Taxonomy" id="1670608"/>
    <lineage>
        <taxon>Eukaryota</taxon>
        <taxon>Fungi</taxon>
        <taxon>Dikarya</taxon>
        <taxon>Ascomycota</taxon>
        <taxon>Pezizomycotina</taxon>
        <taxon>Geoglossomycetes</taxon>
        <taxon>Geoglossales</taxon>
        <taxon>Geoglossaceae</taxon>
        <taxon>Glutinoglossum</taxon>
    </lineage>
</organism>
<feature type="region of interest" description="Disordered" evidence="1">
    <location>
        <begin position="55"/>
        <end position="144"/>
    </location>
</feature>
<sequence length="144" mass="15918">MQEFVLKISVQANGSEGHDCPEDALAAREVVLWCIRNPGVLELWGEAAREVEIEKGEARKKKMEKGRGGKEAQARKEGRTGNNNTRTEGLKSGKSHSEETTPLGGDGSNNLDDSDEPFEVPRWKDMAEDCGRPHPDTGYDPWPD</sequence>
<name>A0A9P8I296_9PEZI</name>